<dbReference type="GO" id="GO:0008010">
    <property type="term" value="F:structural constituent of chitin-based larval cuticle"/>
    <property type="evidence" value="ECO:0007669"/>
    <property type="project" value="TreeGrafter"/>
</dbReference>
<dbReference type="Proteomes" id="UP000194236">
    <property type="component" value="Unassembled WGS sequence"/>
</dbReference>
<dbReference type="PANTHER" id="PTHR10380">
    <property type="entry name" value="CUTICLE PROTEIN"/>
    <property type="match status" value="1"/>
</dbReference>
<gene>
    <name evidence="4" type="ORF">BLA29_005617</name>
</gene>
<dbReference type="Pfam" id="PF00379">
    <property type="entry name" value="Chitin_bind_4"/>
    <property type="match status" value="1"/>
</dbReference>
<sequence length="189" mass="20249">MKFLIVFGFVAAVSAMPYHGLVNTGASAVQRHDDGYGNYAFGYNEDHAYGGTFRKEKGGPGYQVGSYGLRDADGRMRIVEYIADAHGFRASISTNEPGTDPKQDPAATSLTFGGHAPGPVPMAPATLLEHHGPLMAAAPVYAAEPLYAKALALPMAASYSVRHASYLPAMANHYYPEHLMTGHYNVGHY</sequence>
<dbReference type="PANTHER" id="PTHR10380:SF173">
    <property type="entry name" value="CUTICULAR PROTEIN 47EF, ISOFORM C-RELATED"/>
    <property type="match status" value="1"/>
</dbReference>
<dbReference type="PROSITE" id="PS00233">
    <property type="entry name" value="CHIT_BIND_RR_1"/>
    <property type="match status" value="1"/>
</dbReference>
<dbReference type="GO" id="GO:0062129">
    <property type="term" value="C:chitin-based extracellular matrix"/>
    <property type="evidence" value="ECO:0007669"/>
    <property type="project" value="TreeGrafter"/>
</dbReference>
<name>A0A1Y3B266_EURMA</name>
<reference evidence="4 5" key="1">
    <citation type="submission" date="2017-03" db="EMBL/GenBank/DDBJ databases">
        <title>Genome Survey of Euroglyphus maynei.</title>
        <authorList>
            <person name="Arlian L.G."/>
            <person name="Morgan M.S."/>
            <person name="Rider S.D."/>
        </authorList>
    </citation>
    <scope>NUCLEOTIDE SEQUENCE [LARGE SCALE GENOMIC DNA]</scope>
    <source>
        <strain evidence="4">Arlian Lab</strain>
        <tissue evidence="4">Whole body</tissue>
    </source>
</reference>
<dbReference type="OrthoDB" id="8021718at2759"/>
<keyword evidence="5" id="KW-1185">Reference proteome</keyword>
<proteinExistence type="predicted"/>
<evidence type="ECO:0000313" key="4">
    <source>
        <dbReference type="EMBL" id="OTF73425.1"/>
    </source>
</evidence>
<feature type="chain" id="PRO_5012598814" evidence="3">
    <location>
        <begin position="16"/>
        <end position="189"/>
    </location>
</feature>
<keyword evidence="1 2" id="KW-0193">Cuticle</keyword>
<dbReference type="EMBL" id="MUJZ01051637">
    <property type="protein sequence ID" value="OTF73425.1"/>
    <property type="molecule type" value="Genomic_DNA"/>
</dbReference>
<protein>
    <submittedName>
        <fullName evidence="4">Cuticular protein-like protein</fullName>
    </submittedName>
</protein>
<accession>A0A1Y3B266</accession>
<feature type="signal peptide" evidence="3">
    <location>
        <begin position="1"/>
        <end position="15"/>
    </location>
</feature>
<evidence type="ECO:0000256" key="2">
    <source>
        <dbReference type="PROSITE-ProRule" id="PRU00497"/>
    </source>
</evidence>
<evidence type="ECO:0000256" key="3">
    <source>
        <dbReference type="SAM" id="SignalP"/>
    </source>
</evidence>
<dbReference type="InterPro" id="IPR050468">
    <property type="entry name" value="Cuticle_Struct_Prot"/>
</dbReference>
<evidence type="ECO:0000313" key="5">
    <source>
        <dbReference type="Proteomes" id="UP000194236"/>
    </source>
</evidence>
<comment type="caution">
    <text evidence="4">The sequence shown here is derived from an EMBL/GenBank/DDBJ whole genome shotgun (WGS) entry which is preliminary data.</text>
</comment>
<dbReference type="PROSITE" id="PS51155">
    <property type="entry name" value="CHIT_BIND_RR_2"/>
    <property type="match status" value="1"/>
</dbReference>
<dbReference type="AlphaFoldDB" id="A0A1Y3B266"/>
<dbReference type="InterPro" id="IPR000618">
    <property type="entry name" value="Insect_cuticle"/>
</dbReference>
<dbReference type="InterPro" id="IPR031311">
    <property type="entry name" value="CHIT_BIND_RR_consensus"/>
</dbReference>
<evidence type="ECO:0000256" key="1">
    <source>
        <dbReference type="ARBA" id="ARBA00022460"/>
    </source>
</evidence>
<organism evidence="4 5">
    <name type="scientific">Euroglyphus maynei</name>
    <name type="common">Mayne's house dust mite</name>
    <dbReference type="NCBI Taxonomy" id="6958"/>
    <lineage>
        <taxon>Eukaryota</taxon>
        <taxon>Metazoa</taxon>
        <taxon>Ecdysozoa</taxon>
        <taxon>Arthropoda</taxon>
        <taxon>Chelicerata</taxon>
        <taxon>Arachnida</taxon>
        <taxon>Acari</taxon>
        <taxon>Acariformes</taxon>
        <taxon>Sarcoptiformes</taxon>
        <taxon>Astigmata</taxon>
        <taxon>Psoroptidia</taxon>
        <taxon>Analgoidea</taxon>
        <taxon>Pyroglyphidae</taxon>
        <taxon>Pyroglyphinae</taxon>
        <taxon>Euroglyphus</taxon>
    </lineage>
</organism>
<keyword evidence="3" id="KW-0732">Signal</keyword>